<dbReference type="SUPFAM" id="SSF48452">
    <property type="entry name" value="TPR-like"/>
    <property type="match status" value="1"/>
</dbReference>
<dbReference type="PANTHER" id="PTHR10622">
    <property type="entry name" value="HET DOMAIN-CONTAINING PROTEIN"/>
    <property type="match status" value="1"/>
</dbReference>
<evidence type="ECO:0000313" key="3">
    <source>
        <dbReference type="Proteomes" id="UP000016933"/>
    </source>
</evidence>
<name>N1PSS8_DOTSN</name>
<dbReference type="eggNOG" id="ENOG502RPYR">
    <property type="taxonomic scope" value="Eukaryota"/>
</dbReference>
<evidence type="ECO:0008006" key="4">
    <source>
        <dbReference type="Google" id="ProtNLM"/>
    </source>
</evidence>
<evidence type="ECO:0000256" key="1">
    <source>
        <dbReference type="SAM" id="MobiDB-lite"/>
    </source>
</evidence>
<reference evidence="2 3" key="2">
    <citation type="journal article" date="2012" name="PLoS Pathog.">
        <title>Diverse lifestyles and strategies of plant pathogenesis encoded in the genomes of eighteen Dothideomycetes fungi.</title>
        <authorList>
            <person name="Ohm R.A."/>
            <person name="Feau N."/>
            <person name="Henrissat B."/>
            <person name="Schoch C.L."/>
            <person name="Horwitz B.A."/>
            <person name="Barry K.W."/>
            <person name="Condon B.J."/>
            <person name="Copeland A.C."/>
            <person name="Dhillon B."/>
            <person name="Glaser F."/>
            <person name="Hesse C.N."/>
            <person name="Kosti I."/>
            <person name="LaButti K."/>
            <person name="Lindquist E.A."/>
            <person name="Lucas S."/>
            <person name="Salamov A.A."/>
            <person name="Bradshaw R.E."/>
            <person name="Ciuffetti L."/>
            <person name="Hamelin R.C."/>
            <person name="Kema G.H.J."/>
            <person name="Lawrence C."/>
            <person name="Scott J.A."/>
            <person name="Spatafora J.W."/>
            <person name="Turgeon B.G."/>
            <person name="de Wit P.J.G.M."/>
            <person name="Zhong S."/>
            <person name="Goodwin S.B."/>
            <person name="Grigoriev I.V."/>
        </authorList>
    </citation>
    <scope>NUCLEOTIDE SEQUENCE [LARGE SCALE GENOMIC DNA]</scope>
    <source>
        <strain evidence="3">NZE10 / CBS 128990</strain>
    </source>
</reference>
<accession>N1PSS8</accession>
<dbReference type="InterPro" id="IPR011990">
    <property type="entry name" value="TPR-like_helical_dom_sf"/>
</dbReference>
<dbReference type="AlphaFoldDB" id="N1PSS8"/>
<dbReference type="STRING" id="675120.N1PSS8"/>
<protein>
    <recommendedName>
        <fullName evidence="4">Heterokaryon incompatibility domain-containing protein</fullName>
    </recommendedName>
</protein>
<proteinExistence type="predicted"/>
<sequence length="855" mass="98205">MDTVCIDEHSSAELSFRMNYTFARYASPEECYASLADISVSVVNGDQDKLMKALVDSEWFDRSWTLQELLASKQVIFLYRTWKTFGRKRKPGSAEFQAHHDRAHLHAEDIRWEVNGETGIPPETLRDCGLIRTYFVAQRISRAASRRSIRAEDNAHYMLGLRRQYVISWRRQMCVYQTTAECRPRPTRTLATVDCAKHGLHLPMPSGGMVDFWKISRANCLTKNGEALMFLLISLNCEDVDLEGRRTPCAICLSRMRVAILEKSGPTNWTTTRREHHHGKKDSVTIDSTSRSSVSAHSIDCEDLPTMHSPWPHQIERGVDGPSNDASYRVSFPSPNVQVLSRPSEHSPGKIAATSRRIGSPSYYAVEEHGRMRAYAIRWIWFSSTDQLHLILFASFSGKRYCKVRVILCASLAGSTVVPLADIDETPHIIIVFDPHPSQTTIMGTTMAHGRQIPHFVTLPPEIREEIYRLILNPAANRVHHEDEYTSYNYTRSLVLFRISRQIYLEARKIFRDLNIFVRVDTPWPEAQNHVAIEGHVPIIVTGKRAVDFKEHSLNVAIDAPSHGSVDWETQCFIILVDDLEKFCLMWYYADLTHPGLNEHLRLKLQLRDPYAAEWEERRTSRALQQKLLSPFGKVKGLYGTVFENVNKEVKPFSKVEKEMREEQDMPHASPEHCLREATRFKFEGNAELKEGRYEAALEKYRDAWTAMHVVVKGRQRFIHADSFFGREMREEPYKEKNGQSERLLLRVQLVANTCQVYLKQEEWELCRHWGMRSISMLREAMGVDDTMSLSPEAEAVTTFPAAAEMGKIYYRTAVAWKVLGDKSEARKLLRVAKIYLPNDKNVDREIAATALRLG</sequence>
<dbReference type="PANTHER" id="PTHR10622:SF10">
    <property type="entry name" value="HET DOMAIN-CONTAINING PROTEIN"/>
    <property type="match status" value="1"/>
</dbReference>
<organism evidence="2 3">
    <name type="scientific">Dothistroma septosporum (strain NZE10 / CBS 128990)</name>
    <name type="common">Red band needle blight fungus</name>
    <name type="synonym">Mycosphaerella pini</name>
    <dbReference type="NCBI Taxonomy" id="675120"/>
    <lineage>
        <taxon>Eukaryota</taxon>
        <taxon>Fungi</taxon>
        <taxon>Dikarya</taxon>
        <taxon>Ascomycota</taxon>
        <taxon>Pezizomycotina</taxon>
        <taxon>Dothideomycetes</taxon>
        <taxon>Dothideomycetidae</taxon>
        <taxon>Mycosphaerellales</taxon>
        <taxon>Mycosphaerellaceae</taxon>
        <taxon>Dothistroma</taxon>
    </lineage>
</organism>
<dbReference type="EMBL" id="KB446538">
    <property type="protein sequence ID" value="EME45425.1"/>
    <property type="molecule type" value="Genomic_DNA"/>
</dbReference>
<dbReference type="Gene3D" id="1.25.40.10">
    <property type="entry name" value="Tetratricopeptide repeat domain"/>
    <property type="match status" value="1"/>
</dbReference>
<dbReference type="OrthoDB" id="5229512at2759"/>
<dbReference type="Proteomes" id="UP000016933">
    <property type="component" value="Unassembled WGS sequence"/>
</dbReference>
<dbReference type="HOGENOM" id="CLU_334000_0_0_1"/>
<keyword evidence="3" id="KW-1185">Reference proteome</keyword>
<feature type="region of interest" description="Disordered" evidence="1">
    <location>
        <begin position="268"/>
        <end position="289"/>
    </location>
</feature>
<gene>
    <name evidence="2" type="ORF">DOTSEDRAFT_79419</name>
</gene>
<reference evidence="3" key="1">
    <citation type="journal article" date="2012" name="PLoS Genet.">
        <title>The genomes of the fungal plant pathogens Cladosporium fulvum and Dothistroma septosporum reveal adaptation to different hosts and lifestyles but also signatures of common ancestry.</title>
        <authorList>
            <person name="de Wit P.J.G.M."/>
            <person name="van der Burgt A."/>
            <person name="Oekmen B."/>
            <person name="Stergiopoulos I."/>
            <person name="Abd-Elsalam K.A."/>
            <person name="Aerts A.L."/>
            <person name="Bahkali A.H."/>
            <person name="Beenen H.G."/>
            <person name="Chettri P."/>
            <person name="Cox M.P."/>
            <person name="Datema E."/>
            <person name="de Vries R.P."/>
            <person name="Dhillon B."/>
            <person name="Ganley A.R."/>
            <person name="Griffiths S.A."/>
            <person name="Guo Y."/>
            <person name="Hamelin R.C."/>
            <person name="Henrissat B."/>
            <person name="Kabir M.S."/>
            <person name="Jashni M.K."/>
            <person name="Kema G."/>
            <person name="Klaubauf S."/>
            <person name="Lapidus A."/>
            <person name="Levasseur A."/>
            <person name="Lindquist E."/>
            <person name="Mehrabi R."/>
            <person name="Ohm R.A."/>
            <person name="Owen T.J."/>
            <person name="Salamov A."/>
            <person name="Schwelm A."/>
            <person name="Schijlen E."/>
            <person name="Sun H."/>
            <person name="van den Burg H.A."/>
            <person name="van Ham R.C.H.J."/>
            <person name="Zhang S."/>
            <person name="Goodwin S.B."/>
            <person name="Grigoriev I.V."/>
            <person name="Collemare J."/>
            <person name="Bradshaw R.E."/>
        </authorList>
    </citation>
    <scope>NUCLEOTIDE SEQUENCE [LARGE SCALE GENOMIC DNA]</scope>
    <source>
        <strain evidence="3">NZE10 / CBS 128990</strain>
    </source>
</reference>
<evidence type="ECO:0000313" key="2">
    <source>
        <dbReference type="EMBL" id="EME45425.1"/>
    </source>
</evidence>